<reference evidence="2" key="1">
    <citation type="journal article" date="2019" name="Int. J. Syst. Evol. Microbiol.">
        <title>The Global Catalogue of Microorganisms (GCM) 10K type strain sequencing project: providing services to taxonomists for standard genome sequencing and annotation.</title>
        <authorList>
            <consortium name="The Broad Institute Genomics Platform"/>
            <consortium name="The Broad Institute Genome Sequencing Center for Infectious Disease"/>
            <person name="Wu L."/>
            <person name="Ma J."/>
        </authorList>
    </citation>
    <scope>NUCLEOTIDE SEQUENCE [LARGE SCALE GENOMIC DNA]</scope>
    <source>
        <strain evidence="2">JCM 17712</strain>
    </source>
</reference>
<protein>
    <submittedName>
        <fullName evidence="1">Uncharacterized protein</fullName>
    </submittedName>
</protein>
<evidence type="ECO:0000313" key="1">
    <source>
        <dbReference type="EMBL" id="GAA5105131.1"/>
    </source>
</evidence>
<gene>
    <name evidence="1" type="ORF">GCM10023261_04270</name>
</gene>
<sequence>MIIIRKTLLECGTPTPYDTNPKNKRLNFNTSTSIEVYILQASFYNQEEE</sequence>
<accession>A0ABP9N4T9</accession>
<comment type="caution">
    <text evidence="1">The sequence shown here is derived from an EMBL/GenBank/DDBJ whole genome shotgun (WGS) entry which is preliminary data.</text>
</comment>
<dbReference type="Proteomes" id="UP001500864">
    <property type="component" value="Unassembled WGS sequence"/>
</dbReference>
<name>A0ABP9N4T9_9HYPH</name>
<dbReference type="EMBL" id="BAABIZ010000003">
    <property type="protein sequence ID" value="GAA5105131.1"/>
    <property type="molecule type" value="Genomic_DNA"/>
</dbReference>
<organism evidence="1 2">
    <name type="scientific">Bartonella jaculi</name>
    <dbReference type="NCBI Taxonomy" id="686226"/>
    <lineage>
        <taxon>Bacteria</taxon>
        <taxon>Pseudomonadati</taxon>
        <taxon>Pseudomonadota</taxon>
        <taxon>Alphaproteobacteria</taxon>
        <taxon>Hyphomicrobiales</taxon>
        <taxon>Bartonellaceae</taxon>
        <taxon>Bartonella</taxon>
    </lineage>
</organism>
<keyword evidence="2" id="KW-1185">Reference proteome</keyword>
<proteinExistence type="predicted"/>
<evidence type="ECO:0000313" key="2">
    <source>
        <dbReference type="Proteomes" id="UP001500864"/>
    </source>
</evidence>